<dbReference type="AlphaFoldDB" id="A0A218WWS1"/>
<gene>
    <name evidence="1" type="ORF">CDL15_Pgr028952</name>
</gene>
<organism evidence="1 2">
    <name type="scientific">Punica granatum</name>
    <name type="common">Pomegranate</name>
    <dbReference type="NCBI Taxonomy" id="22663"/>
    <lineage>
        <taxon>Eukaryota</taxon>
        <taxon>Viridiplantae</taxon>
        <taxon>Streptophyta</taxon>
        <taxon>Embryophyta</taxon>
        <taxon>Tracheophyta</taxon>
        <taxon>Spermatophyta</taxon>
        <taxon>Magnoliopsida</taxon>
        <taxon>eudicotyledons</taxon>
        <taxon>Gunneridae</taxon>
        <taxon>Pentapetalae</taxon>
        <taxon>rosids</taxon>
        <taxon>malvids</taxon>
        <taxon>Myrtales</taxon>
        <taxon>Lythraceae</taxon>
        <taxon>Punica</taxon>
    </lineage>
</organism>
<comment type="caution">
    <text evidence="1">The sequence shown here is derived from an EMBL/GenBank/DDBJ whole genome shotgun (WGS) entry which is preliminary data.</text>
</comment>
<name>A0A218WWS1_PUNGR</name>
<protein>
    <submittedName>
        <fullName evidence="1">Uncharacterized protein</fullName>
    </submittedName>
</protein>
<evidence type="ECO:0000313" key="1">
    <source>
        <dbReference type="EMBL" id="OWM77315.1"/>
    </source>
</evidence>
<sequence>MLLHFRFNRGDGLRSGRRTKEVDFRRGRFQEGSISGGRKEREEVDFRRDEVVDFRRKKSNSGGMDFRREDVDFRRERWISRLGTN</sequence>
<evidence type="ECO:0000313" key="2">
    <source>
        <dbReference type="Proteomes" id="UP000197138"/>
    </source>
</evidence>
<dbReference type="EMBL" id="MTKT01002590">
    <property type="protein sequence ID" value="OWM77315.1"/>
    <property type="molecule type" value="Genomic_DNA"/>
</dbReference>
<reference evidence="2" key="1">
    <citation type="journal article" date="2017" name="Plant J.">
        <title>The pomegranate (Punica granatum L.) genome and the genomics of punicalagin biosynthesis.</title>
        <authorList>
            <person name="Qin G."/>
            <person name="Xu C."/>
            <person name="Ming R."/>
            <person name="Tang H."/>
            <person name="Guyot R."/>
            <person name="Kramer E.M."/>
            <person name="Hu Y."/>
            <person name="Yi X."/>
            <person name="Qi Y."/>
            <person name="Xu X."/>
            <person name="Gao Z."/>
            <person name="Pan H."/>
            <person name="Jian J."/>
            <person name="Tian Y."/>
            <person name="Yue Z."/>
            <person name="Xu Y."/>
        </authorList>
    </citation>
    <scope>NUCLEOTIDE SEQUENCE [LARGE SCALE GENOMIC DNA]</scope>
    <source>
        <strain evidence="2">cv. Dabenzi</strain>
    </source>
</reference>
<dbReference type="Proteomes" id="UP000197138">
    <property type="component" value="Unassembled WGS sequence"/>
</dbReference>
<proteinExistence type="predicted"/>
<accession>A0A218WWS1</accession>